<proteinExistence type="predicted"/>
<reference evidence="2 3" key="1">
    <citation type="submission" date="2015-08" db="EMBL/GenBank/DDBJ databases">
        <authorList>
            <person name="Babu N.S."/>
            <person name="Beckwith C.J."/>
            <person name="Beseler K.G."/>
            <person name="Brison A."/>
            <person name="Carone J.V."/>
            <person name="Caskin T.P."/>
            <person name="Diamond M."/>
            <person name="Durham M.E."/>
            <person name="Foxe J.M."/>
            <person name="Go M."/>
            <person name="Henderson B.A."/>
            <person name="Jones I.B."/>
            <person name="McGettigan J.A."/>
            <person name="Micheletti S.J."/>
            <person name="Nasrallah M.E."/>
            <person name="Ortiz D."/>
            <person name="Piller C.R."/>
            <person name="Privatt S.R."/>
            <person name="Schneider S.L."/>
            <person name="Sharp S."/>
            <person name="Smith T.C."/>
            <person name="Stanton J.D."/>
            <person name="Ullery H.E."/>
            <person name="Wilson R.J."/>
            <person name="Serrano M.G."/>
            <person name="Buck G."/>
            <person name="Lee V."/>
            <person name="Wang Y."/>
            <person name="Carvalho R."/>
            <person name="Voegtly L."/>
            <person name="Shi R."/>
            <person name="Duckworth R."/>
            <person name="Johnson A."/>
            <person name="Loviza R."/>
            <person name="Walstead R."/>
            <person name="Shah Z."/>
            <person name="Kiflezghi M."/>
            <person name="Wade K."/>
            <person name="Ball S.L."/>
            <person name="Bradley K.W."/>
            <person name="Asai D.J."/>
            <person name="Bowman C.A."/>
            <person name="Russell D.A."/>
            <person name="Pope W.H."/>
            <person name="Jacobs-Sera D."/>
            <person name="Hendrix R.W."/>
            <person name="Hatfull G.F."/>
        </authorList>
    </citation>
    <scope>NUCLEOTIDE SEQUENCE [LARGE SCALE GENOMIC DNA]</scope>
    <source>
        <strain evidence="2 3">DSM 27648</strain>
    </source>
</reference>
<dbReference type="Gene3D" id="3.10.450.50">
    <property type="match status" value="1"/>
</dbReference>
<dbReference type="EMBL" id="CP012333">
    <property type="protein sequence ID" value="AKU99623.1"/>
    <property type="molecule type" value="Genomic_DNA"/>
</dbReference>
<keyword evidence="3" id="KW-1185">Reference proteome</keyword>
<evidence type="ECO:0000313" key="2">
    <source>
        <dbReference type="EMBL" id="AKU99623.1"/>
    </source>
</evidence>
<sequence length="175" mass="19156">MTGVPSFRFAITSLRTKAGSAMHHLCGTVKRGSLSNCGPPSPGVTPVGLLTKEIPMTIQDLAKKFTDLCRAGKFEEAGAKFWSDDIVSAEPMTGDMALLKGRKAVEGKGKWWAENHTVHSCKVEGPYVNGDQFILRFEMDFTPKGKQRMTMAEFGLYTVKNGKISEERFYSNGGA</sequence>
<dbReference type="AlphaFoldDB" id="A0A0K1Q1G9"/>
<dbReference type="InterPro" id="IPR046860">
    <property type="entry name" value="SnoaL_5"/>
</dbReference>
<dbReference type="KEGG" id="llu:AKJ09_06287"/>
<dbReference type="STRING" id="1391654.AKJ09_06287"/>
<organism evidence="2 3">
    <name type="scientific">Labilithrix luteola</name>
    <dbReference type="NCBI Taxonomy" id="1391654"/>
    <lineage>
        <taxon>Bacteria</taxon>
        <taxon>Pseudomonadati</taxon>
        <taxon>Myxococcota</taxon>
        <taxon>Polyangia</taxon>
        <taxon>Polyangiales</taxon>
        <taxon>Labilitrichaceae</taxon>
        <taxon>Labilithrix</taxon>
    </lineage>
</organism>
<dbReference type="Pfam" id="PF20409">
    <property type="entry name" value="SnoaL_5"/>
    <property type="match status" value="1"/>
</dbReference>
<name>A0A0K1Q1G9_9BACT</name>
<accession>A0A0K1Q1G9</accession>
<evidence type="ECO:0000313" key="3">
    <source>
        <dbReference type="Proteomes" id="UP000064967"/>
    </source>
</evidence>
<dbReference type="Proteomes" id="UP000064967">
    <property type="component" value="Chromosome"/>
</dbReference>
<feature type="domain" description="SnoaL-like" evidence="1">
    <location>
        <begin position="56"/>
        <end position="170"/>
    </location>
</feature>
<gene>
    <name evidence="2" type="ORF">AKJ09_06287</name>
</gene>
<dbReference type="InterPro" id="IPR032710">
    <property type="entry name" value="NTF2-like_dom_sf"/>
</dbReference>
<dbReference type="RefSeq" id="WP_205633825.1">
    <property type="nucleotide sequence ID" value="NZ_CP012333.1"/>
</dbReference>
<dbReference type="PATRIC" id="fig|1391654.3.peg.6374"/>
<protein>
    <recommendedName>
        <fullName evidence="1">SnoaL-like domain-containing protein</fullName>
    </recommendedName>
</protein>
<dbReference type="SUPFAM" id="SSF54427">
    <property type="entry name" value="NTF2-like"/>
    <property type="match status" value="1"/>
</dbReference>
<evidence type="ECO:0000259" key="1">
    <source>
        <dbReference type="Pfam" id="PF20409"/>
    </source>
</evidence>